<evidence type="ECO:0000256" key="1">
    <source>
        <dbReference type="ARBA" id="ARBA00004141"/>
    </source>
</evidence>
<feature type="transmembrane region" description="Helical" evidence="6">
    <location>
        <begin position="770"/>
        <end position="795"/>
    </location>
</feature>
<dbReference type="SUPFAM" id="SSF103473">
    <property type="entry name" value="MFS general substrate transporter"/>
    <property type="match status" value="2"/>
</dbReference>
<protein>
    <submittedName>
        <fullName evidence="7">Uncharacterized protein</fullName>
    </submittedName>
</protein>
<feature type="transmembrane region" description="Helical" evidence="6">
    <location>
        <begin position="531"/>
        <end position="550"/>
    </location>
</feature>
<feature type="transmembrane region" description="Helical" evidence="6">
    <location>
        <begin position="214"/>
        <end position="234"/>
    </location>
</feature>
<accession>A0A7J7NGU7</accession>
<evidence type="ECO:0000256" key="4">
    <source>
        <dbReference type="ARBA" id="ARBA00022989"/>
    </source>
</evidence>
<dbReference type="Pfam" id="PF00854">
    <property type="entry name" value="PTR2"/>
    <property type="match status" value="2"/>
</dbReference>
<evidence type="ECO:0000256" key="2">
    <source>
        <dbReference type="ARBA" id="ARBA00005982"/>
    </source>
</evidence>
<feature type="transmembrane region" description="Helical" evidence="6">
    <location>
        <begin position="918"/>
        <end position="937"/>
    </location>
</feature>
<dbReference type="AlphaFoldDB" id="A0A7J7NGU7"/>
<feature type="transmembrane region" description="Helical" evidence="6">
    <location>
        <begin position="689"/>
        <end position="709"/>
    </location>
</feature>
<evidence type="ECO:0000256" key="3">
    <source>
        <dbReference type="ARBA" id="ARBA00022692"/>
    </source>
</evidence>
<sequence>MKASLSLSQRATLIMEESNGAMEQVKHPKKGGLRASIFTYGMIGLDTIGFSSNSANMVLYCLFIMHFDPSTSSTTTTNFLGTAFLLALLGGFVSDTYMNRLNSILISGAVQLLGYLLIILQSHYQKLQPKLCLKSTCVEGGQAWMFYSSLYLLALGAGGIKGALPSLGADQFDIKDPNERKYVASFFNWLLLCGTVGAAIGNTIVVWVSTNKGWDRGFIISMSCSFVGLIFLALGRPFYRVRTPGNSPLLSVLQVLVVMFKNIKRRVPEDADALYELHDEESVSKNELIKHTHQFRILDKAAIIPQDSKLKKWKVCTVTQVEEVKILTRMMPIILSTILLNTCLAQLQTFSVQQGIIMNVHLGSFKVPSASISVIPLIFMCFLIPVYEIIFVPFIRKVTGHPNGITHLQRVGVGLVISAVSMGIAGIVEVKRRNKFLDDGYKISLFWLGLQYAIFGIADMFTLAGLQEFFYVEAPASMKSLATSFALLSLAMGFYLSSAFVNIINSVTGKLTKNKLGWLEGRDMNMNRLELFYWFLAILSVLNFANYLFWANWYKYKKEVPVVISRANSGRVHTYEGEDDSFEKYASSNQKDGLNEDEKDAENNEAMEQVKYRKKGGPRATMCTYAMFLLDNIGFSANATNMVLYCLFIMHFDLSNSSTTTTNFLGTAFLLGLVGGFISDTYMNRLNTILVSGAVQLLGYILIILQSHYRELQPDPCLESRCVEGGQAWMFYSSLYMLALGAGGIKGSLPSLGADQFDVKDPNERKYIASFFNWLLLSGTIGGTIGATIVVWVSMNKGWDRGFIISMLCSFAGLIFIALGRPFYRVRSPGNSPLLSILQVLVVMFKNIKRRVPKDADELYELHDEESVSKHELIRHTSQFRLLDKAAIMPQDLELGKWNVCTLTQVEEVKILTRMMPIILSTILMNTCLAQLQTFSVQQGVIMNDYLGSFKVPSASISVIPLIFMCILIPLYEIIFVSIIRKITGHPNGITHLQRVGIGLVLSAVSMGIAGIVEVKRRNKFVDDGYKISLFWLGFHYGIFGIADMFTLAGLQEFFYVEAPARMRSLATSFALLSLSVGFYLSSAFVNIINSVTGKLTKNQMGWLEGRDMNKNRLELFYWFLAILSALNFANYLFWAKWYKYKKETPVMSRANSTRVHIYDGEEDTIGEHAMSNH</sequence>
<feature type="transmembrane region" description="Helical" evidence="6">
    <location>
        <begin position="1069"/>
        <end position="1089"/>
    </location>
</feature>
<keyword evidence="8" id="KW-1185">Reference proteome</keyword>
<organism evidence="7 8">
    <name type="scientific">Kingdonia uniflora</name>
    <dbReference type="NCBI Taxonomy" id="39325"/>
    <lineage>
        <taxon>Eukaryota</taxon>
        <taxon>Viridiplantae</taxon>
        <taxon>Streptophyta</taxon>
        <taxon>Embryophyta</taxon>
        <taxon>Tracheophyta</taxon>
        <taxon>Spermatophyta</taxon>
        <taxon>Magnoliopsida</taxon>
        <taxon>Ranunculales</taxon>
        <taxon>Circaeasteraceae</taxon>
        <taxon>Kingdonia</taxon>
    </lineage>
</organism>
<dbReference type="Proteomes" id="UP000541444">
    <property type="component" value="Unassembled WGS sequence"/>
</dbReference>
<dbReference type="Gene3D" id="1.20.1250.20">
    <property type="entry name" value="MFS general substrate transporter like domains"/>
    <property type="match status" value="2"/>
</dbReference>
<feature type="transmembrane region" description="Helical" evidence="6">
    <location>
        <begin position="1116"/>
        <end position="1135"/>
    </location>
</feature>
<feature type="transmembrane region" description="Helical" evidence="6">
    <location>
        <begin position="623"/>
        <end position="652"/>
    </location>
</feature>
<reference evidence="7 8" key="1">
    <citation type="journal article" date="2020" name="IScience">
        <title>Genome Sequencing of the Endangered Kingdonia uniflora (Circaeasteraceae, Ranunculales) Reveals Potential Mechanisms of Evolutionary Specialization.</title>
        <authorList>
            <person name="Sun Y."/>
            <person name="Deng T."/>
            <person name="Zhang A."/>
            <person name="Moore M.J."/>
            <person name="Landis J.B."/>
            <person name="Lin N."/>
            <person name="Zhang H."/>
            <person name="Zhang X."/>
            <person name="Huang J."/>
            <person name="Zhang X."/>
            <person name="Sun H."/>
            <person name="Wang H."/>
        </authorList>
    </citation>
    <scope>NUCLEOTIDE SEQUENCE [LARGE SCALE GENOMIC DNA]</scope>
    <source>
        <strain evidence="7">TB1705</strain>
        <tissue evidence="7">Leaf</tissue>
    </source>
</reference>
<feature type="transmembrane region" description="Helical" evidence="6">
    <location>
        <begin position="957"/>
        <end position="980"/>
    </location>
</feature>
<feature type="transmembrane region" description="Helical" evidence="6">
    <location>
        <begin position="664"/>
        <end position="682"/>
    </location>
</feature>
<evidence type="ECO:0000256" key="5">
    <source>
        <dbReference type="ARBA" id="ARBA00023136"/>
    </source>
</evidence>
<feature type="transmembrane region" description="Helical" evidence="6">
    <location>
        <begin position="333"/>
        <end position="352"/>
    </location>
</feature>
<keyword evidence="3 6" id="KW-0812">Transmembrane</keyword>
<feature type="transmembrane region" description="Helical" evidence="6">
    <location>
        <begin position="992"/>
        <end position="1013"/>
    </location>
</feature>
<feature type="transmembrane region" description="Helical" evidence="6">
    <location>
        <begin position="79"/>
        <end position="97"/>
    </location>
</feature>
<dbReference type="FunFam" id="1.20.1250.20:FF:000331">
    <property type="entry name" value="Protein NRT1/ PTR FAMILY 4.2"/>
    <property type="match status" value="2"/>
</dbReference>
<feature type="transmembrane region" description="Helical" evidence="6">
    <location>
        <begin position="448"/>
        <end position="472"/>
    </location>
</feature>
<feature type="transmembrane region" description="Helical" evidence="6">
    <location>
        <begin position="1033"/>
        <end position="1057"/>
    </location>
</feature>
<feature type="transmembrane region" description="Helical" evidence="6">
    <location>
        <begin position="484"/>
        <end position="504"/>
    </location>
</feature>
<dbReference type="InterPro" id="IPR000109">
    <property type="entry name" value="POT_fam"/>
</dbReference>
<keyword evidence="5 6" id="KW-0472">Membrane</keyword>
<dbReference type="GO" id="GO:0016020">
    <property type="term" value="C:membrane"/>
    <property type="evidence" value="ECO:0007669"/>
    <property type="project" value="UniProtKB-SubCell"/>
</dbReference>
<feature type="transmembrane region" description="Helical" evidence="6">
    <location>
        <begin position="144"/>
        <end position="164"/>
    </location>
</feature>
<comment type="caution">
    <text evidence="7">The sequence shown here is derived from an EMBL/GenBank/DDBJ whole genome shotgun (WGS) entry which is preliminary data.</text>
</comment>
<evidence type="ECO:0000313" key="8">
    <source>
        <dbReference type="Proteomes" id="UP000541444"/>
    </source>
</evidence>
<comment type="similarity">
    <text evidence="2">Belongs to the major facilitator superfamily. Proton-dependent oligopeptide transporter (POT/PTR) (TC 2.A.17) family.</text>
</comment>
<feature type="transmembrane region" description="Helical" evidence="6">
    <location>
        <begin position="104"/>
        <end position="124"/>
    </location>
</feature>
<dbReference type="GO" id="GO:0022857">
    <property type="term" value="F:transmembrane transporter activity"/>
    <property type="evidence" value="ECO:0007669"/>
    <property type="project" value="InterPro"/>
</dbReference>
<proteinExistence type="inferred from homology"/>
<gene>
    <name evidence="7" type="ORF">GIB67_034928</name>
</gene>
<dbReference type="PANTHER" id="PTHR11654">
    <property type="entry name" value="OLIGOPEPTIDE TRANSPORTER-RELATED"/>
    <property type="match status" value="1"/>
</dbReference>
<evidence type="ECO:0000256" key="6">
    <source>
        <dbReference type="SAM" id="Phobius"/>
    </source>
</evidence>
<comment type="subcellular location">
    <subcellularLocation>
        <location evidence="1">Membrane</location>
        <topology evidence="1">Multi-pass membrane protein</topology>
    </subcellularLocation>
</comment>
<feature type="transmembrane region" description="Helical" evidence="6">
    <location>
        <begin position="407"/>
        <end position="428"/>
    </location>
</feature>
<dbReference type="OrthoDB" id="8904098at2759"/>
<feature type="transmembrane region" description="Helical" evidence="6">
    <location>
        <begin position="185"/>
        <end position="208"/>
    </location>
</feature>
<feature type="transmembrane region" description="Helical" evidence="6">
    <location>
        <begin position="37"/>
        <end position="67"/>
    </location>
</feature>
<feature type="transmembrane region" description="Helical" evidence="6">
    <location>
        <begin position="801"/>
        <end position="819"/>
    </location>
</feature>
<feature type="transmembrane region" description="Helical" evidence="6">
    <location>
        <begin position="372"/>
        <end position="395"/>
    </location>
</feature>
<keyword evidence="4 6" id="KW-1133">Transmembrane helix</keyword>
<name>A0A7J7NGU7_9MAGN</name>
<feature type="transmembrane region" description="Helical" evidence="6">
    <location>
        <begin position="729"/>
        <end position="749"/>
    </location>
</feature>
<evidence type="ECO:0000313" key="7">
    <source>
        <dbReference type="EMBL" id="KAF6166377.1"/>
    </source>
</evidence>
<dbReference type="EMBL" id="JACGCM010000792">
    <property type="protein sequence ID" value="KAF6166377.1"/>
    <property type="molecule type" value="Genomic_DNA"/>
</dbReference>
<dbReference type="InterPro" id="IPR036259">
    <property type="entry name" value="MFS_trans_sf"/>
</dbReference>